<evidence type="ECO:0000313" key="2">
    <source>
        <dbReference type="EMBL" id="MFC3809483.1"/>
    </source>
</evidence>
<comment type="caution">
    <text evidence="2">The sequence shown here is derived from an EMBL/GenBank/DDBJ whole genome shotgun (WGS) entry which is preliminary data.</text>
</comment>
<keyword evidence="1" id="KW-1133">Transmembrane helix</keyword>
<reference evidence="3" key="1">
    <citation type="journal article" date="2019" name="Int. J. Syst. Evol. Microbiol.">
        <title>The Global Catalogue of Microorganisms (GCM) 10K type strain sequencing project: providing services to taxonomists for standard genome sequencing and annotation.</title>
        <authorList>
            <consortium name="The Broad Institute Genomics Platform"/>
            <consortium name="The Broad Institute Genome Sequencing Center for Infectious Disease"/>
            <person name="Wu L."/>
            <person name="Ma J."/>
        </authorList>
    </citation>
    <scope>NUCLEOTIDE SEQUENCE [LARGE SCALE GENOMIC DNA]</scope>
    <source>
        <strain evidence="3">CECT 7956</strain>
    </source>
</reference>
<feature type="transmembrane region" description="Helical" evidence="1">
    <location>
        <begin position="96"/>
        <end position="112"/>
    </location>
</feature>
<proteinExistence type="predicted"/>
<keyword evidence="1" id="KW-0812">Transmembrane</keyword>
<dbReference type="EMBL" id="JBHRYQ010000001">
    <property type="protein sequence ID" value="MFC3809483.1"/>
    <property type="molecule type" value="Genomic_DNA"/>
</dbReference>
<protein>
    <submittedName>
        <fullName evidence="2">Nicotinamide mononucleotide transporter</fullName>
    </submittedName>
</protein>
<feature type="transmembrane region" description="Helical" evidence="1">
    <location>
        <begin position="46"/>
        <end position="63"/>
    </location>
</feature>
<keyword evidence="1" id="KW-0472">Membrane</keyword>
<sequence>MLQIAVALLYFTNKVFLSLEKKAGWQIGILASIFAIFYFIQLKLYLLLGLELGFFCILIFGLLNHSGTNANKKALYILMIGLMALLFVILKNSTWIEFLISTLFILAIYFLANKNWNLGWTLMLIGHVFMAYFTFEQKQTFFASMQVCSIFVALFAIIKKQFYIKRSLRVKM</sequence>
<evidence type="ECO:0000256" key="1">
    <source>
        <dbReference type="SAM" id="Phobius"/>
    </source>
</evidence>
<feature type="transmembrane region" description="Helical" evidence="1">
    <location>
        <begin position="141"/>
        <end position="158"/>
    </location>
</feature>
<dbReference type="Proteomes" id="UP001595616">
    <property type="component" value="Unassembled WGS sequence"/>
</dbReference>
<dbReference type="RefSeq" id="WP_379834611.1">
    <property type="nucleotide sequence ID" value="NZ_JBHRYQ010000001.1"/>
</dbReference>
<name>A0ABV7YTI3_9BACT</name>
<feature type="transmembrane region" description="Helical" evidence="1">
    <location>
        <begin position="75"/>
        <end position="90"/>
    </location>
</feature>
<feature type="transmembrane region" description="Helical" evidence="1">
    <location>
        <begin position="119"/>
        <end position="135"/>
    </location>
</feature>
<organism evidence="2 3">
    <name type="scientific">Lacihabitans lacunae</name>
    <dbReference type="NCBI Taxonomy" id="1028214"/>
    <lineage>
        <taxon>Bacteria</taxon>
        <taxon>Pseudomonadati</taxon>
        <taxon>Bacteroidota</taxon>
        <taxon>Cytophagia</taxon>
        <taxon>Cytophagales</taxon>
        <taxon>Leadbetterellaceae</taxon>
        <taxon>Lacihabitans</taxon>
    </lineage>
</organism>
<keyword evidence="3" id="KW-1185">Reference proteome</keyword>
<gene>
    <name evidence="2" type="ORF">ACFOOI_02360</name>
</gene>
<accession>A0ABV7YTI3</accession>
<evidence type="ECO:0000313" key="3">
    <source>
        <dbReference type="Proteomes" id="UP001595616"/>
    </source>
</evidence>
<feature type="transmembrane region" description="Helical" evidence="1">
    <location>
        <begin position="23"/>
        <end position="40"/>
    </location>
</feature>